<dbReference type="PANTHER" id="PTHR30387:SF2">
    <property type="entry name" value="MANNONATE DEHYDRATASE"/>
    <property type="match status" value="1"/>
</dbReference>
<dbReference type="Gene3D" id="3.20.20.150">
    <property type="entry name" value="Divalent-metal-dependent TIM barrel enzymes"/>
    <property type="match status" value="1"/>
</dbReference>
<keyword evidence="8 9" id="KW-0456">Lyase</keyword>
<dbReference type="InterPro" id="IPR036237">
    <property type="entry name" value="Xyl_isomerase-like_sf"/>
</dbReference>
<dbReference type="STRING" id="1121316.SAMN02745207_03342"/>
<keyword evidence="11" id="KW-1185">Reference proteome</keyword>
<dbReference type="PANTHER" id="PTHR30387">
    <property type="entry name" value="MANNONATE DEHYDRATASE"/>
    <property type="match status" value="1"/>
</dbReference>
<evidence type="ECO:0000313" key="11">
    <source>
        <dbReference type="Proteomes" id="UP000184447"/>
    </source>
</evidence>
<comment type="cofactor">
    <cofactor evidence="9">
        <name>Fe(2+)</name>
        <dbReference type="ChEBI" id="CHEBI:29033"/>
    </cofactor>
    <cofactor evidence="9">
        <name>Mn(2+)</name>
        <dbReference type="ChEBI" id="CHEBI:29035"/>
    </cofactor>
</comment>
<dbReference type="OrthoDB" id="9780250at2"/>
<evidence type="ECO:0000256" key="1">
    <source>
        <dbReference type="ARBA" id="ARBA00001794"/>
    </source>
</evidence>
<keyword evidence="7 9" id="KW-0464">Manganese</keyword>
<evidence type="ECO:0000313" key="10">
    <source>
        <dbReference type="EMBL" id="SHH94651.1"/>
    </source>
</evidence>
<reference evidence="10 11" key="1">
    <citation type="submission" date="2016-11" db="EMBL/GenBank/DDBJ databases">
        <authorList>
            <person name="Jaros S."/>
            <person name="Januszkiewicz K."/>
            <person name="Wedrychowicz H."/>
        </authorList>
    </citation>
    <scope>NUCLEOTIDE SEQUENCE [LARGE SCALE GENOMIC DNA]</scope>
    <source>
        <strain evidence="10 11">DSM 8605</strain>
    </source>
</reference>
<dbReference type="NCBIfam" id="NF003027">
    <property type="entry name" value="PRK03906.1"/>
    <property type="match status" value="1"/>
</dbReference>
<dbReference type="RefSeq" id="WP_073339725.1">
    <property type="nucleotide sequence ID" value="NZ_FQXM01000023.1"/>
</dbReference>
<comment type="pathway">
    <text evidence="3 9">Carbohydrate metabolism; pentose and glucuronate interconversion.</text>
</comment>
<evidence type="ECO:0000256" key="5">
    <source>
        <dbReference type="ARBA" id="ARBA00012927"/>
    </source>
</evidence>
<keyword evidence="6 9" id="KW-0408">Iron</keyword>
<dbReference type="GO" id="GO:0008927">
    <property type="term" value="F:mannonate dehydratase activity"/>
    <property type="evidence" value="ECO:0007669"/>
    <property type="project" value="UniProtKB-UniRule"/>
</dbReference>
<dbReference type="NCBIfam" id="TIGR00695">
    <property type="entry name" value="uxuA"/>
    <property type="match status" value="1"/>
</dbReference>
<dbReference type="UniPathway" id="UPA00246"/>
<accession>A0A1M5X4C0</accession>
<evidence type="ECO:0000256" key="4">
    <source>
        <dbReference type="ARBA" id="ARBA00007389"/>
    </source>
</evidence>
<dbReference type="GO" id="GO:0042840">
    <property type="term" value="P:D-glucuronate catabolic process"/>
    <property type="evidence" value="ECO:0007669"/>
    <property type="project" value="TreeGrafter"/>
</dbReference>
<dbReference type="EC" id="4.2.1.8" evidence="5 9"/>
<proteinExistence type="inferred from homology"/>
<dbReference type="AlphaFoldDB" id="A0A1M5X4C0"/>
<name>A0A1M5X4C0_9CLOT</name>
<dbReference type="Proteomes" id="UP000184447">
    <property type="component" value="Unassembled WGS sequence"/>
</dbReference>
<evidence type="ECO:0000256" key="6">
    <source>
        <dbReference type="ARBA" id="ARBA00023004"/>
    </source>
</evidence>
<dbReference type="InterPro" id="IPR004628">
    <property type="entry name" value="Man_deHydtase"/>
</dbReference>
<dbReference type="Pfam" id="PF03786">
    <property type="entry name" value="UxuA"/>
    <property type="match status" value="1"/>
</dbReference>
<protein>
    <recommendedName>
        <fullName evidence="5 9">Mannonate dehydratase</fullName>
        <ecNumber evidence="5 9">4.2.1.8</ecNumber>
    </recommendedName>
    <alternativeName>
        <fullName evidence="9">D-mannonate hydro-lyase</fullName>
    </alternativeName>
</protein>
<dbReference type="EMBL" id="FQXM01000023">
    <property type="protein sequence ID" value="SHH94651.1"/>
    <property type="molecule type" value="Genomic_DNA"/>
</dbReference>
<evidence type="ECO:0000256" key="3">
    <source>
        <dbReference type="ARBA" id="ARBA00004892"/>
    </source>
</evidence>
<gene>
    <name evidence="9" type="primary">uxuA</name>
    <name evidence="10" type="ORF">SAMN02745207_03342</name>
</gene>
<evidence type="ECO:0000256" key="7">
    <source>
        <dbReference type="ARBA" id="ARBA00023211"/>
    </source>
</evidence>
<comment type="similarity">
    <text evidence="4 9">Belongs to the mannonate dehydratase family.</text>
</comment>
<evidence type="ECO:0000256" key="2">
    <source>
        <dbReference type="ARBA" id="ARBA00002713"/>
    </source>
</evidence>
<dbReference type="GO" id="GO:0008198">
    <property type="term" value="F:ferrous iron binding"/>
    <property type="evidence" value="ECO:0007669"/>
    <property type="project" value="TreeGrafter"/>
</dbReference>
<comment type="function">
    <text evidence="2 9">Catalyzes the dehydration of D-mannonate.</text>
</comment>
<dbReference type="GO" id="GO:0030145">
    <property type="term" value="F:manganese ion binding"/>
    <property type="evidence" value="ECO:0007669"/>
    <property type="project" value="TreeGrafter"/>
</dbReference>
<evidence type="ECO:0000256" key="8">
    <source>
        <dbReference type="ARBA" id="ARBA00023239"/>
    </source>
</evidence>
<evidence type="ECO:0000256" key="9">
    <source>
        <dbReference type="HAMAP-Rule" id="MF_00106"/>
    </source>
</evidence>
<organism evidence="10 11">
    <name type="scientific">Clostridium grantii DSM 8605</name>
    <dbReference type="NCBI Taxonomy" id="1121316"/>
    <lineage>
        <taxon>Bacteria</taxon>
        <taxon>Bacillati</taxon>
        <taxon>Bacillota</taxon>
        <taxon>Clostridia</taxon>
        <taxon>Eubacteriales</taxon>
        <taxon>Clostridiaceae</taxon>
        <taxon>Clostridium</taxon>
    </lineage>
</organism>
<dbReference type="HAMAP" id="MF_00106">
    <property type="entry name" value="UxuA"/>
    <property type="match status" value="1"/>
</dbReference>
<dbReference type="PIRSF" id="PIRSF016049">
    <property type="entry name" value="Man_dehyd"/>
    <property type="match status" value="1"/>
</dbReference>
<comment type="catalytic activity">
    <reaction evidence="1 9">
        <text>D-mannonate = 2-dehydro-3-deoxy-D-gluconate + H2O</text>
        <dbReference type="Rhea" id="RHEA:20097"/>
        <dbReference type="ChEBI" id="CHEBI:15377"/>
        <dbReference type="ChEBI" id="CHEBI:17767"/>
        <dbReference type="ChEBI" id="CHEBI:57990"/>
        <dbReference type="EC" id="4.2.1.8"/>
    </reaction>
</comment>
<sequence>MKMTWRWYGEGNDDITLDHIRQIPGVMGAVWSLHDKVAGEVWEMERIQEVADQLAAKGLSPAVVESVNVHDDIKMGLPSRDKYIDIYIDTIRKLSKVGVEVICYNFMPVFDWTRTDLYKETKDGSNALFYEKKLVEGASPQSIVDRILEGAGEKTMPGWEPERLAHLEKLFDDYSGISEDMLFDNLKYFLERIIPVCQEEDIKMAIHPDDPPWPIFGLPRIIRSRDHIEKFLKLVDSPYNGLTLCTGSLGPNLSNNIPAIIREFGDRIHFAHIRNVKVFENGDFIETSHRACDGSVDIVEVVKAYHEIGFEGYARPDHGRHLWGEEKNCRPGYGLYDRALGVMYLLGIWDTLEKEKNK</sequence>
<dbReference type="SUPFAM" id="SSF51658">
    <property type="entry name" value="Xylose isomerase-like"/>
    <property type="match status" value="1"/>
</dbReference>